<keyword evidence="2 6" id="KW-0698">rRNA processing</keyword>
<dbReference type="EC" id="2.1.1.-" evidence="6"/>
<feature type="binding site" evidence="6">
    <location>
        <begin position="139"/>
        <end position="140"/>
    </location>
    <ligand>
        <name>S-adenosyl-L-methionine</name>
        <dbReference type="ChEBI" id="CHEBI:59789"/>
    </ligand>
</feature>
<evidence type="ECO:0000256" key="6">
    <source>
        <dbReference type="HAMAP-Rule" id="MF_00074"/>
    </source>
</evidence>
<evidence type="ECO:0000313" key="8">
    <source>
        <dbReference type="Proteomes" id="UP000238634"/>
    </source>
</evidence>
<keyword evidence="5 6" id="KW-0949">S-adenosyl-L-methionine</keyword>
<comment type="subcellular location">
    <subcellularLocation>
        <location evidence="6">Cytoplasm</location>
    </subcellularLocation>
</comment>
<dbReference type="PIRSF" id="PIRSF003078">
    <property type="entry name" value="GidB"/>
    <property type="match status" value="1"/>
</dbReference>
<dbReference type="SUPFAM" id="SSF53335">
    <property type="entry name" value="S-adenosyl-L-methionine-dependent methyltransferases"/>
    <property type="match status" value="1"/>
</dbReference>
<dbReference type="CDD" id="cd02440">
    <property type="entry name" value="AdoMet_MTases"/>
    <property type="match status" value="1"/>
</dbReference>
<dbReference type="EMBL" id="PVWG01000014">
    <property type="protein sequence ID" value="PSB18876.1"/>
    <property type="molecule type" value="Genomic_DNA"/>
</dbReference>
<proteinExistence type="inferred from homology"/>
<sequence>MKDEGDLAKLPEMADLWQETLNWQPDANQLAQLQSFYELILESNRQLNLTRITEPSEFWEKHLWDSLRGILRLLSSHHPSPFQAIDIGTGAGIPGVPIAIVRPDWTVTLLDSTRKKINFVQRAVEALKLENIKTAVDRVEQIGHDRHHREHYDLALIRAVATASVCAEYTLPLLKVGGVAILYRGQWTTDEAQGLALAVEQLGGKIEATEAFVTPLTQSTRHCIYLRKVAPTPPTFPRTIGIPTQDPL</sequence>
<dbReference type="Proteomes" id="UP000238634">
    <property type="component" value="Unassembled WGS sequence"/>
</dbReference>
<dbReference type="PANTHER" id="PTHR31760">
    <property type="entry name" value="S-ADENOSYL-L-METHIONINE-DEPENDENT METHYLTRANSFERASES SUPERFAMILY PROTEIN"/>
    <property type="match status" value="1"/>
</dbReference>
<dbReference type="InterPro" id="IPR003682">
    <property type="entry name" value="rRNA_ssu_MeTfrase_G"/>
</dbReference>
<evidence type="ECO:0000256" key="4">
    <source>
        <dbReference type="ARBA" id="ARBA00022679"/>
    </source>
</evidence>
<comment type="caution">
    <text evidence="6">Lacks conserved residue(s) required for the propagation of feature annotation.</text>
</comment>
<keyword evidence="3 6" id="KW-0489">Methyltransferase</keyword>
<reference evidence="7 8" key="2">
    <citation type="submission" date="2018-03" db="EMBL/GenBank/DDBJ databases">
        <title>The ancient ancestry and fast evolution of plastids.</title>
        <authorList>
            <person name="Moore K.R."/>
            <person name="Magnabosco C."/>
            <person name="Momper L."/>
            <person name="Gold D.A."/>
            <person name="Bosak T."/>
            <person name="Fournier G.P."/>
        </authorList>
    </citation>
    <scope>NUCLEOTIDE SEQUENCE [LARGE SCALE GENOMIC DNA]</scope>
    <source>
        <strain evidence="7 8">ULC007</strain>
    </source>
</reference>
<keyword evidence="1 6" id="KW-0963">Cytoplasm</keyword>
<feature type="binding site" evidence="6">
    <location>
        <begin position="111"/>
        <end position="113"/>
    </location>
    <ligand>
        <name>S-adenosyl-L-methionine</name>
        <dbReference type="ChEBI" id="CHEBI:59789"/>
    </ligand>
</feature>
<evidence type="ECO:0000256" key="1">
    <source>
        <dbReference type="ARBA" id="ARBA00022490"/>
    </source>
</evidence>
<evidence type="ECO:0000256" key="2">
    <source>
        <dbReference type="ARBA" id="ARBA00022552"/>
    </source>
</evidence>
<reference evidence="7 8" key="1">
    <citation type="submission" date="2018-02" db="EMBL/GenBank/DDBJ databases">
        <authorList>
            <person name="Cohen D.B."/>
            <person name="Kent A.D."/>
        </authorList>
    </citation>
    <scope>NUCLEOTIDE SEQUENCE [LARGE SCALE GENOMIC DNA]</scope>
    <source>
        <strain evidence="7 8">ULC007</strain>
    </source>
</reference>
<gene>
    <name evidence="6" type="primary">rsmG</name>
    <name evidence="7" type="ORF">C7B65_13995</name>
</gene>
<keyword evidence="8" id="KW-1185">Reference proteome</keyword>
<dbReference type="InterPro" id="IPR029063">
    <property type="entry name" value="SAM-dependent_MTases_sf"/>
</dbReference>
<evidence type="ECO:0000256" key="5">
    <source>
        <dbReference type="ARBA" id="ARBA00022691"/>
    </source>
</evidence>
<organism evidence="7 8">
    <name type="scientific">Phormidesmis priestleyi ULC007</name>
    <dbReference type="NCBI Taxonomy" id="1920490"/>
    <lineage>
        <taxon>Bacteria</taxon>
        <taxon>Bacillati</taxon>
        <taxon>Cyanobacteriota</taxon>
        <taxon>Cyanophyceae</taxon>
        <taxon>Leptolyngbyales</taxon>
        <taxon>Leptolyngbyaceae</taxon>
        <taxon>Phormidesmis</taxon>
    </lineage>
</organism>
<feature type="binding site" evidence="6">
    <location>
        <position position="158"/>
    </location>
    <ligand>
        <name>S-adenosyl-L-methionine</name>
        <dbReference type="ChEBI" id="CHEBI:59789"/>
    </ligand>
</feature>
<comment type="caution">
    <text evidence="7">The sequence shown here is derived from an EMBL/GenBank/DDBJ whole genome shotgun (WGS) entry which is preliminary data.</text>
</comment>
<protein>
    <recommendedName>
        <fullName evidence="6">Ribosomal RNA small subunit methyltransferase G</fullName>
        <ecNumber evidence="6">2.1.1.-</ecNumber>
    </recommendedName>
    <alternativeName>
        <fullName evidence="6">16S rRNA 7-methylguanosine methyltransferase</fullName>
        <shortName evidence="6">16S rRNA m7G methyltransferase</shortName>
    </alternativeName>
</protein>
<dbReference type="RefSeq" id="WP_106254025.1">
    <property type="nucleotide sequence ID" value="NZ_PVWG01000014.1"/>
</dbReference>
<feature type="binding site" evidence="6">
    <location>
        <position position="88"/>
    </location>
    <ligand>
        <name>S-adenosyl-L-methionine</name>
        <dbReference type="ChEBI" id="CHEBI:59789"/>
    </ligand>
</feature>
<dbReference type="HAMAP" id="MF_00074">
    <property type="entry name" value="16SrRNA_methyltr_G"/>
    <property type="match status" value="1"/>
</dbReference>
<dbReference type="AlphaFoldDB" id="A0A2T1DEI5"/>
<dbReference type="Gene3D" id="3.40.50.150">
    <property type="entry name" value="Vaccinia Virus protein VP39"/>
    <property type="match status" value="1"/>
</dbReference>
<dbReference type="GO" id="GO:0005829">
    <property type="term" value="C:cytosol"/>
    <property type="evidence" value="ECO:0007669"/>
    <property type="project" value="TreeGrafter"/>
</dbReference>
<comment type="similarity">
    <text evidence="6">Belongs to the methyltransferase superfamily. RNA methyltransferase RsmG family.</text>
</comment>
<evidence type="ECO:0000256" key="3">
    <source>
        <dbReference type="ARBA" id="ARBA00022603"/>
    </source>
</evidence>
<dbReference type="Pfam" id="PF02527">
    <property type="entry name" value="GidB"/>
    <property type="match status" value="1"/>
</dbReference>
<dbReference type="PANTHER" id="PTHR31760:SF0">
    <property type="entry name" value="S-ADENOSYL-L-METHIONINE-DEPENDENT METHYLTRANSFERASES SUPERFAMILY PROTEIN"/>
    <property type="match status" value="1"/>
</dbReference>
<accession>A0A2T1DEI5</accession>
<evidence type="ECO:0000313" key="7">
    <source>
        <dbReference type="EMBL" id="PSB18876.1"/>
    </source>
</evidence>
<dbReference type="NCBIfam" id="TIGR00138">
    <property type="entry name" value="rsmG_gidB"/>
    <property type="match status" value="1"/>
</dbReference>
<dbReference type="FunFam" id="3.40.50.150:FF:000041">
    <property type="entry name" value="Ribosomal RNA small subunit methyltransferase G"/>
    <property type="match status" value="1"/>
</dbReference>
<keyword evidence="4 6" id="KW-0808">Transferase</keyword>
<name>A0A2T1DEI5_9CYAN</name>
<comment type="function">
    <text evidence="6">Specifically methylates the N7 position of a guanine in 16S rRNA.</text>
</comment>
<dbReference type="GO" id="GO:0070043">
    <property type="term" value="F:rRNA (guanine-N7-)-methyltransferase activity"/>
    <property type="evidence" value="ECO:0007669"/>
    <property type="project" value="UniProtKB-UniRule"/>
</dbReference>